<organism evidence="1 2">
    <name type="scientific">Fukomys damarensis</name>
    <name type="common">Damaraland mole rat</name>
    <name type="synonym">Cryptomys damarensis</name>
    <dbReference type="NCBI Taxonomy" id="885580"/>
    <lineage>
        <taxon>Eukaryota</taxon>
        <taxon>Metazoa</taxon>
        <taxon>Chordata</taxon>
        <taxon>Craniata</taxon>
        <taxon>Vertebrata</taxon>
        <taxon>Euteleostomi</taxon>
        <taxon>Mammalia</taxon>
        <taxon>Eutheria</taxon>
        <taxon>Euarchontoglires</taxon>
        <taxon>Glires</taxon>
        <taxon>Rodentia</taxon>
        <taxon>Hystricomorpha</taxon>
        <taxon>Bathyergidae</taxon>
        <taxon>Fukomys</taxon>
    </lineage>
</organism>
<dbReference type="Proteomes" id="UP000028990">
    <property type="component" value="Unassembled WGS sequence"/>
</dbReference>
<accession>A0A091CJ31</accession>
<keyword evidence="2" id="KW-1185">Reference proteome</keyword>
<name>A0A091CJ31_FUKDA</name>
<dbReference type="EMBL" id="KN125382">
    <property type="protein sequence ID" value="KFO18519.1"/>
    <property type="molecule type" value="Genomic_DNA"/>
</dbReference>
<evidence type="ECO:0000313" key="2">
    <source>
        <dbReference type="Proteomes" id="UP000028990"/>
    </source>
</evidence>
<evidence type="ECO:0000313" key="1">
    <source>
        <dbReference type="EMBL" id="KFO18519.1"/>
    </source>
</evidence>
<proteinExistence type="predicted"/>
<dbReference type="AlphaFoldDB" id="A0A091CJ31"/>
<sequence>MSKGGQDQGGLFGGGQCPTSSAAAIPSVFSQNSGLLSLDEEERRVAGLGQPVYVSPGLSAAAPLPSPTDLGKYSRQKLLSSIGSKPEKP</sequence>
<gene>
    <name evidence="1" type="ORF">H920_20088</name>
</gene>
<reference evidence="1 2" key="1">
    <citation type="submission" date="2013-11" db="EMBL/GenBank/DDBJ databases">
        <title>The Damaraland mole rat (Fukomys damarensis) genome and evolution of African mole rats.</title>
        <authorList>
            <person name="Gladyshev V.N."/>
            <person name="Fang X."/>
        </authorList>
    </citation>
    <scope>NUCLEOTIDE SEQUENCE [LARGE SCALE GENOMIC DNA]</scope>
    <source>
        <tissue evidence="1">Liver</tissue>
    </source>
</reference>
<protein>
    <submittedName>
        <fullName evidence="1">Uncharacterized protein</fullName>
    </submittedName>
</protein>